<keyword evidence="2" id="KW-1185">Reference proteome</keyword>
<evidence type="ECO:0000313" key="2">
    <source>
        <dbReference type="Proteomes" id="UP000220133"/>
    </source>
</evidence>
<proteinExistence type="predicted"/>
<dbReference type="KEGG" id="cbae:COR50_13195"/>
<dbReference type="EMBL" id="CP023777">
    <property type="protein sequence ID" value="ATL48045.1"/>
    <property type="molecule type" value="Genomic_DNA"/>
</dbReference>
<protein>
    <recommendedName>
        <fullName evidence="3">DUF4595 domain-containing protein</fullName>
    </recommendedName>
</protein>
<dbReference type="AlphaFoldDB" id="A0A291QVT7"/>
<gene>
    <name evidence="1" type="ORF">COR50_13195</name>
</gene>
<name>A0A291QVT7_9BACT</name>
<accession>A0A291QVT7</accession>
<sequence length="246" mass="28859">MPGSFQPKWLRSKTYSNDKLQSQYFYDENNIAIAYWLYNADTLYSKTQYEYSYYPDGKMKSKVYINRTNSLKRTFSYNDNGSLIKIEDSLASTSTGPYTFYSISNRTLSGNKLTDERTFAAGGNSYMLKEIYTYDNQDNLIKEEHFDIDDPEYNYVMTYDNFSELVNKNFTDKFSESSKRTPRKYQLTYPNAVPGTYNYGKVLTTVIQVLSYLEDSYVSEELVYNIDEDNDTLSTNHLKFEYIPVQ</sequence>
<dbReference type="Proteomes" id="UP000220133">
    <property type="component" value="Chromosome"/>
</dbReference>
<evidence type="ECO:0000313" key="1">
    <source>
        <dbReference type="EMBL" id="ATL48045.1"/>
    </source>
</evidence>
<dbReference type="RefSeq" id="WP_098194422.1">
    <property type="nucleotide sequence ID" value="NZ_CP023777.1"/>
</dbReference>
<organism evidence="1 2">
    <name type="scientific">Chitinophaga caeni</name>
    <dbReference type="NCBI Taxonomy" id="2029983"/>
    <lineage>
        <taxon>Bacteria</taxon>
        <taxon>Pseudomonadati</taxon>
        <taxon>Bacteroidota</taxon>
        <taxon>Chitinophagia</taxon>
        <taxon>Chitinophagales</taxon>
        <taxon>Chitinophagaceae</taxon>
        <taxon>Chitinophaga</taxon>
    </lineage>
</organism>
<evidence type="ECO:0008006" key="3">
    <source>
        <dbReference type="Google" id="ProtNLM"/>
    </source>
</evidence>
<reference evidence="1 2" key="1">
    <citation type="submission" date="2017-10" db="EMBL/GenBank/DDBJ databases">
        <title>Paenichitinophaga pekingensis gen. nov., sp. nov., isolated from activated sludge.</title>
        <authorList>
            <person name="Jin D."/>
            <person name="Kong X."/>
            <person name="Deng Y."/>
            <person name="Bai Z."/>
        </authorList>
    </citation>
    <scope>NUCLEOTIDE SEQUENCE [LARGE SCALE GENOMIC DNA]</scope>
    <source>
        <strain evidence="1 2">13</strain>
    </source>
</reference>
<dbReference type="OrthoDB" id="659070at2"/>